<protein>
    <submittedName>
        <fullName evidence="2">Uncharacterized protein</fullName>
    </submittedName>
</protein>
<dbReference type="AlphaFoldDB" id="I8AHL3"/>
<comment type="caution">
    <text evidence="2">The sequence shown here is derived from an EMBL/GenBank/DDBJ whole genome shotgun (WGS) entry which is preliminary data.</text>
</comment>
<dbReference type="EMBL" id="AKKV01000028">
    <property type="protein sequence ID" value="EIT84934.1"/>
    <property type="molecule type" value="Genomic_DNA"/>
</dbReference>
<keyword evidence="1" id="KW-0812">Transmembrane</keyword>
<dbReference type="STRING" id="1196324.A374_12845"/>
<evidence type="ECO:0000313" key="3">
    <source>
        <dbReference type="Proteomes" id="UP000004080"/>
    </source>
</evidence>
<keyword evidence="1" id="KW-1133">Transmembrane helix</keyword>
<feature type="transmembrane region" description="Helical" evidence="1">
    <location>
        <begin position="86"/>
        <end position="106"/>
    </location>
</feature>
<dbReference type="RefSeq" id="WP_007202647.1">
    <property type="nucleotide sequence ID" value="NZ_AKKV01000028.1"/>
</dbReference>
<feature type="transmembrane region" description="Helical" evidence="1">
    <location>
        <begin position="59"/>
        <end position="80"/>
    </location>
</feature>
<evidence type="ECO:0000256" key="1">
    <source>
        <dbReference type="SAM" id="Phobius"/>
    </source>
</evidence>
<evidence type="ECO:0000313" key="2">
    <source>
        <dbReference type="EMBL" id="EIT84934.1"/>
    </source>
</evidence>
<keyword evidence="3" id="KW-1185">Reference proteome</keyword>
<sequence length="145" mass="16324">MTGRRWRSGVFSGFVAGLLLGFSLKVAQWLTGVGVYTLLLNIDFIPALPSFFSTESVQFLLHLLVSCVIGIIVSLFRFHFATLKAIWPYVFSLIASLTYFPLLALAKHTIITSQITAMILWFTAHLLYALLLHGCLWLCERNKTI</sequence>
<dbReference type="OrthoDB" id="1443299at2"/>
<name>I8AHL3_9BACL</name>
<organism evidence="2 3">
    <name type="scientific">Fictibacillus macauensis ZFHKF-1</name>
    <dbReference type="NCBI Taxonomy" id="1196324"/>
    <lineage>
        <taxon>Bacteria</taxon>
        <taxon>Bacillati</taxon>
        <taxon>Bacillota</taxon>
        <taxon>Bacilli</taxon>
        <taxon>Bacillales</taxon>
        <taxon>Fictibacillaceae</taxon>
        <taxon>Fictibacillus</taxon>
    </lineage>
</organism>
<keyword evidence="1" id="KW-0472">Membrane</keyword>
<reference evidence="2 3" key="1">
    <citation type="journal article" date="2012" name="J. Bacteriol.">
        <title>Genome of Bacillus macauensis ZFHKF-1, a Long-Chain-Forming Bacterium.</title>
        <authorList>
            <person name="Cai L."/>
            <person name="Zhang T."/>
        </authorList>
    </citation>
    <scope>NUCLEOTIDE SEQUENCE [LARGE SCALE GENOMIC DNA]</scope>
    <source>
        <strain evidence="2 3">ZFHKF-1</strain>
    </source>
</reference>
<gene>
    <name evidence="2" type="ORF">A374_12845</name>
</gene>
<accession>I8AHL3</accession>
<feature type="transmembrane region" description="Helical" evidence="1">
    <location>
        <begin position="118"/>
        <end position="139"/>
    </location>
</feature>
<dbReference type="PATRIC" id="fig|1196324.3.peg.2628"/>
<dbReference type="Proteomes" id="UP000004080">
    <property type="component" value="Unassembled WGS sequence"/>
</dbReference>
<dbReference type="eggNOG" id="ENOG503328W">
    <property type="taxonomic scope" value="Bacteria"/>
</dbReference>
<proteinExistence type="predicted"/>